<dbReference type="EMBL" id="JAQYXL010000001">
    <property type="protein sequence ID" value="MEN3227559.1"/>
    <property type="molecule type" value="Genomic_DNA"/>
</dbReference>
<dbReference type="Proteomes" id="UP001404845">
    <property type="component" value="Unassembled WGS sequence"/>
</dbReference>
<protein>
    <submittedName>
        <fullName evidence="1">Uncharacterized protein</fullName>
    </submittedName>
</protein>
<proteinExistence type="predicted"/>
<gene>
    <name evidence="1" type="ORF">PUR21_07910</name>
</gene>
<accession>A0ABU9Z8X6</accession>
<name>A0ABU9Z8X6_9HYPH</name>
<keyword evidence="2" id="KW-1185">Reference proteome</keyword>
<evidence type="ECO:0000313" key="1">
    <source>
        <dbReference type="EMBL" id="MEN3227559.1"/>
    </source>
</evidence>
<dbReference type="RefSeq" id="WP_198287741.1">
    <property type="nucleotide sequence ID" value="NZ_JACWCW010000089.1"/>
</dbReference>
<organism evidence="1 2">
    <name type="scientific">Methylorubrum rhodesianum</name>
    <dbReference type="NCBI Taxonomy" id="29427"/>
    <lineage>
        <taxon>Bacteria</taxon>
        <taxon>Pseudomonadati</taxon>
        <taxon>Pseudomonadota</taxon>
        <taxon>Alphaproteobacteria</taxon>
        <taxon>Hyphomicrobiales</taxon>
        <taxon>Methylobacteriaceae</taxon>
        <taxon>Methylorubrum</taxon>
    </lineage>
</organism>
<comment type="caution">
    <text evidence="1">The sequence shown here is derived from an EMBL/GenBank/DDBJ whole genome shotgun (WGS) entry which is preliminary data.</text>
</comment>
<evidence type="ECO:0000313" key="2">
    <source>
        <dbReference type="Proteomes" id="UP001404845"/>
    </source>
</evidence>
<reference evidence="1 2" key="1">
    <citation type="journal article" date="2023" name="PLoS ONE">
        <title>Complete genome assembly of Hawai'i environmental nontuberculous mycobacteria reveals unexpected co-isolation with methylobacteria.</title>
        <authorList>
            <person name="Hendrix J."/>
            <person name="Epperson L.E."/>
            <person name="Tong E.I."/>
            <person name="Chan Y.L."/>
            <person name="Hasan N.A."/>
            <person name="Dawrs S.N."/>
            <person name="Norton G.J."/>
            <person name="Virdi R."/>
            <person name="Crooks J.L."/>
            <person name="Chan E.D."/>
            <person name="Honda J.R."/>
            <person name="Strong M."/>
        </authorList>
    </citation>
    <scope>NUCLEOTIDE SEQUENCE [LARGE SCALE GENOMIC DNA]</scope>
    <source>
        <strain evidence="1 2">NJH_HI01</strain>
    </source>
</reference>
<sequence length="60" mass="5851">MKDIDSAALAGTVYVSAVRAMRGSSPPGQGSEGQYPATLATSATSLAAVGRVAGLPADPC</sequence>